<reference evidence="1 2" key="1">
    <citation type="submission" date="2019-02" db="EMBL/GenBank/DDBJ databases">
        <title>Deep-cultivation of Planctomycetes and their phenomic and genomic characterization uncovers novel biology.</title>
        <authorList>
            <person name="Wiegand S."/>
            <person name="Jogler M."/>
            <person name="Boedeker C."/>
            <person name="Pinto D."/>
            <person name="Vollmers J."/>
            <person name="Rivas-Marin E."/>
            <person name="Kohn T."/>
            <person name="Peeters S.H."/>
            <person name="Heuer A."/>
            <person name="Rast P."/>
            <person name="Oberbeckmann S."/>
            <person name="Bunk B."/>
            <person name="Jeske O."/>
            <person name="Meyerdierks A."/>
            <person name="Storesund J.E."/>
            <person name="Kallscheuer N."/>
            <person name="Luecker S."/>
            <person name="Lage O.M."/>
            <person name="Pohl T."/>
            <person name="Merkel B.J."/>
            <person name="Hornburger P."/>
            <person name="Mueller R.-W."/>
            <person name="Bruemmer F."/>
            <person name="Labrenz M."/>
            <person name="Spormann A.M."/>
            <person name="Op den Camp H."/>
            <person name="Overmann J."/>
            <person name="Amann R."/>
            <person name="Jetten M.S.M."/>
            <person name="Mascher T."/>
            <person name="Medema M.H."/>
            <person name="Devos D.P."/>
            <person name="Kaster A.-K."/>
            <person name="Ovreas L."/>
            <person name="Rohde M."/>
            <person name="Galperin M.Y."/>
            <person name="Jogler C."/>
        </authorList>
    </citation>
    <scope>NUCLEOTIDE SEQUENCE [LARGE SCALE GENOMIC DNA]</scope>
    <source>
        <strain evidence="1 2">Pan44</strain>
    </source>
</reference>
<dbReference type="EMBL" id="CP036271">
    <property type="protein sequence ID" value="QDT52194.1"/>
    <property type="molecule type" value="Genomic_DNA"/>
</dbReference>
<sequence length="108" mass="12034">MPRPPLSTEKFPFQGSLWTADHRLKLGDVQGLFYRGLEKGDSTWRGQIRWELPPAQVLHVGETALLQRTGFDDLRMVVMSAAGQTLMFRCCTTGSPLVPSATANSEDR</sequence>
<protein>
    <submittedName>
        <fullName evidence="1">Uncharacterized protein</fullName>
    </submittedName>
</protein>
<organism evidence="1 2">
    <name type="scientific">Caulifigura coniformis</name>
    <dbReference type="NCBI Taxonomy" id="2527983"/>
    <lineage>
        <taxon>Bacteria</taxon>
        <taxon>Pseudomonadati</taxon>
        <taxon>Planctomycetota</taxon>
        <taxon>Planctomycetia</taxon>
        <taxon>Planctomycetales</taxon>
        <taxon>Planctomycetaceae</taxon>
        <taxon>Caulifigura</taxon>
    </lineage>
</organism>
<keyword evidence="2" id="KW-1185">Reference proteome</keyword>
<dbReference type="OrthoDB" id="9780674at2"/>
<evidence type="ECO:0000313" key="2">
    <source>
        <dbReference type="Proteomes" id="UP000315700"/>
    </source>
</evidence>
<dbReference type="RefSeq" id="WP_145026401.1">
    <property type="nucleotide sequence ID" value="NZ_CP036271.1"/>
</dbReference>
<accession>A0A517S7V9</accession>
<evidence type="ECO:0000313" key="1">
    <source>
        <dbReference type="EMBL" id="QDT52194.1"/>
    </source>
</evidence>
<name>A0A517S7V9_9PLAN</name>
<dbReference type="Proteomes" id="UP000315700">
    <property type="component" value="Chromosome"/>
</dbReference>
<dbReference type="AlphaFoldDB" id="A0A517S7V9"/>
<dbReference type="KEGG" id="ccos:Pan44_02030"/>
<proteinExistence type="predicted"/>
<dbReference type="InParanoid" id="A0A517S7V9"/>
<gene>
    <name evidence="1" type="ORF">Pan44_02030</name>
</gene>